<evidence type="ECO:0000256" key="1">
    <source>
        <dbReference type="SAM" id="Phobius"/>
    </source>
</evidence>
<protein>
    <recommendedName>
        <fullName evidence="2">DUF1648 domain-containing protein</fullName>
    </recommendedName>
</protein>
<dbReference type="Pfam" id="PF07853">
    <property type="entry name" value="DUF1648"/>
    <property type="match status" value="1"/>
</dbReference>
<comment type="caution">
    <text evidence="3">The sequence shown here is derived from an EMBL/GenBank/DDBJ whole genome shotgun (WGS) entry which is preliminary data.</text>
</comment>
<evidence type="ECO:0000313" key="3">
    <source>
        <dbReference type="EMBL" id="GAL87113.1"/>
    </source>
</evidence>
<keyword evidence="1" id="KW-0472">Membrane</keyword>
<accession>A0A098LLT6</accession>
<dbReference type="Proteomes" id="UP000030185">
    <property type="component" value="Unassembled WGS sequence"/>
</dbReference>
<evidence type="ECO:0000259" key="2">
    <source>
        <dbReference type="Pfam" id="PF07853"/>
    </source>
</evidence>
<feature type="domain" description="DUF1648" evidence="2">
    <location>
        <begin position="12"/>
        <end position="60"/>
    </location>
</feature>
<feature type="transmembrane region" description="Helical" evidence="1">
    <location>
        <begin position="85"/>
        <end position="106"/>
    </location>
</feature>
<keyword evidence="1" id="KW-0812">Transmembrane</keyword>
<proteinExistence type="predicted"/>
<feature type="transmembrane region" description="Helical" evidence="1">
    <location>
        <begin position="50"/>
        <end position="73"/>
    </location>
</feature>
<keyword evidence="1" id="KW-1133">Transmembrane helix</keyword>
<dbReference type="EMBL" id="BBLT01000011">
    <property type="protein sequence ID" value="GAL87113.1"/>
    <property type="molecule type" value="Genomic_DNA"/>
</dbReference>
<sequence length="178" mass="20689">MTKRILISISIIITGIPFVLLSIYYDCLPDQIAVFVDINGSPTMLMDKSIFSVFRLPLMGVMTQIICFTMYRIKLEYEREKNQRLWLSISVLAALKMSLTSIEVLIYTKQDLFNLIRITVLIVIFLAISSIAFNLYSIYNRYNKHFMEYFSKVNASHKILLFLSFTVYLLLVLFPLIG</sequence>
<evidence type="ECO:0000313" key="4">
    <source>
        <dbReference type="Proteomes" id="UP000030185"/>
    </source>
</evidence>
<feature type="transmembrane region" description="Helical" evidence="1">
    <location>
        <begin position="118"/>
        <end position="139"/>
    </location>
</feature>
<keyword evidence="4" id="KW-1185">Reference proteome</keyword>
<reference evidence="3 4" key="1">
    <citation type="submission" date="2014-09" db="EMBL/GenBank/DDBJ databases">
        <title>Sporocytophaga myxococcoides PG-01 genome sequencing.</title>
        <authorList>
            <person name="Liu L."/>
            <person name="Gao P.J."/>
            <person name="Chen G.J."/>
            <person name="Wang L.S."/>
        </authorList>
    </citation>
    <scope>NUCLEOTIDE SEQUENCE [LARGE SCALE GENOMIC DNA]</scope>
    <source>
        <strain evidence="3 4">PG-01</strain>
    </source>
</reference>
<dbReference type="RefSeq" id="WP_045467950.1">
    <property type="nucleotide sequence ID" value="NZ_BBLT01000011.1"/>
</dbReference>
<feature type="transmembrane region" description="Helical" evidence="1">
    <location>
        <begin position="5"/>
        <end position="25"/>
    </location>
</feature>
<dbReference type="STRING" id="153721.MYP_4343"/>
<feature type="transmembrane region" description="Helical" evidence="1">
    <location>
        <begin position="159"/>
        <end position="177"/>
    </location>
</feature>
<dbReference type="InterPro" id="IPR012867">
    <property type="entry name" value="DUF1648"/>
</dbReference>
<name>A0A098LLT6_9BACT</name>
<organism evidence="3 4">
    <name type="scientific">Sporocytophaga myxococcoides</name>
    <dbReference type="NCBI Taxonomy" id="153721"/>
    <lineage>
        <taxon>Bacteria</taxon>
        <taxon>Pseudomonadati</taxon>
        <taxon>Bacteroidota</taxon>
        <taxon>Cytophagia</taxon>
        <taxon>Cytophagales</taxon>
        <taxon>Cytophagaceae</taxon>
        <taxon>Sporocytophaga</taxon>
    </lineage>
</organism>
<gene>
    <name evidence="3" type="ORF">MYP_4343</name>
</gene>
<dbReference type="AlphaFoldDB" id="A0A098LLT6"/>